<feature type="compositionally biased region" description="Acidic residues" evidence="2">
    <location>
        <begin position="1"/>
        <end position="12"/>
    </location>
</feature>
<feature type="compositionally biased region" description="Basic and acidic residues" evidence="2">
    <location>
        <begin position="19"/>
        <end position="36"/>
    </location>
</feature>
<name>A0A5C6N807_9TELE</name>
<dbReference type="PANTHER" id="PTHR47331:SF5">
    <property type="entry name" value="RIBONUCLEASE H"/>
    <property type="match status" value="1"/>
</dbReference>
<keyword evidence="1" id="KW-0175">Coiled coil</keyword>
<dbReference type="AlphaFoldDB" id="A0A5C6N807"/>
<feature type="region of interest" description="Disordered" evidence="2">
    <location>
        <begin position="1"/>
        <end position="36"/>
    </location>
</feature>
<evidence type="ECO:0000313" key="4">
    <source>
        <dbReference type="Proteomes" id="UP000324091"/>
    </source>
</evidence>
<keyword evidence="4" id="KW-1185">Reference proteome</keyword>
<feature type="coiled-coil region" evidence="1">
    <location>
        <begin position="80"/>
        <end position="172"/>
    </location>
</feature>
<organism evidence="3 4">
    <name type="scientific">Takifugu flavidus</name>
    <name type="common">sansaifugu</name>
    <dbReference type="NCBI Taxonomy" id="433684"/>
    <lineage>
        <taxon>Eukaryota</taxon>
        <taxon>Metazoa</taxon>
        <taxon>Chordata</taxon>
        <taxon>Craniata</taxon>
        <taxon>Vertebrata</taxon>
        <taxon>Euteleostomi</taxon>
        <taxon>Actinopterygii</taxon>
        <taxon>Neopterygii</taxon>
        <taxon>Teleostei</taxon>
        <taxon>Neoteleostei</taxon>
        <taxon>Acanthomorphata</taxon>
        <taxon>Eupercaria</taxon>
        <taxon>Tetraodontiformes</taxon>
        <taxon>Tetradontoidea</taxon>
        <taxon>Tetraodontidae</taxon>
        <taxon>Takifugu</taxon>
    </lineage>
</organism>
<protein>
    <submittedName>
        <fullName evidence="3">Uncharacterized protein</fullName>
    </submittedName>
</protein>
<evidence type="ECO:0000256" key="2">
    <source>
        <dbReference type="SAM" id="MobiDB-lite"/>
    </source>
</evidence>
<gene>
    <name evidence="3" type="ORF">D4764_04G0015250</name>
</gene>
<sequence length="299" mass="34615">MAEPEQIDEPDDAQVVQFEEPRRSERDRTLTEKGKEFHKEKTKGLLLRFDSIYDRWKALSKVAKSQKTRSCSRICSHKAVLKIMAEQEGHQEKLQRLEVEDKLIAADQEAAAVSRRLQAEKEETERKIERERKEAALLKQQEEESAARKRSVKDLKRELERLEELKRLNSARAKLQVYDEEHIAPLMECEIGLLIGYNCPQALMPREVVIGEENQPFAQRTDLGWSIVIPAHKPTVKLKSEVHYVCNTRIKEVVTPDDVIKVLESDFSERVGEEAVFSQEDLQFLNKLKDGIKHKPDGH</sequence>
<evidence type="ECO:0000313" key="3">
    <source>
        <dbReference type="EMBL" id="TWW62878.1"/>
    </source>
</evidence>
<evidence type="ECO:0000256" key="1">
    <source>
        <dbReference type="SAM" id="Coils"/>
    </source>
</evidence>
<comment type="caution">
    <text evidence="3">The sequence shown here is derived from an EMBL/GenBank/DDBJ whole genome shotgun (WGS) entry which is preliminary data.</text>
</comment>
<dbReference type="EMBL" id="RHFK02000017">
    <property type="protein sequence ID" value="TWW62878.1"/>
    <property type="molecule type" value="Genomic_DNA"/>
</dbReference>
<proteinExistence type="predicted"/>
<dbReference type="Proteomes" id="UP000324091">
    <property type="component" value="Chromosome 4"/>
</dbReference>
<dbReference type="PANTHER" id="PTHR47331">
    <property type="entry name" value="PHD-TYPE DOMAIN-CONTAINING PROTEIN"/>
    <property type="match status" value="1"/>
</dbReference>
<accession>A0A5C6N807</accession>
<reference evidence="3 4" key="1">
    <citation type="submission" date="2019-04" db="EMBL/GenBank/DDBJ databases">
        <title>Chromosome genome assembly for Takifugu flavidus.</title>
        <authorList>
            <person name="Xiao S."/>
        </authorList>
    </citation>
    <scope>NUCLEOTIDE SEQUENCE [LARGE SCALE GENOMIC DNA]</scope>
    <source>
        <strain evidence="3">HTHZ2018</strain>
        <tissue evidence="3">Muscle</tissue>
    </source>
</reference>